<feature type="chain" id="PRO_5012583860" description="Alginate export domain-containing protein" evidence="1">
    <location>
        <begin position="27"/>
        <end position="509"/>
    </location>
</feature>
<evidence type="ECO:0000313" key="3">
    <source>
        <dbReference type="EMBL" id="ATC62558.1"/>
    </source>
</evidence>
<dbReference type="RefSeq" id="WP_096054193.1">
    <property type="nucleotide sequence ID" value="NZ_CP023344.1"/>
</dbReference>
<feature type="domain" description="Alginate export" evidence="2">
    <location>
        <begin position="59"/>
        <end position="489"/>
    </location>
</feature>
<feature type="signal peptide" evidence="1">
    <location>
        <begin position="1"/>
        <end position="26"/>
    </location>
</feature>
<keyword evidence="1" id="KW-0732">Signal</keyword>
<evidence type="ECO:0000256" key="1">
    <source>
        <dbReference type="SAM" id="SignalP"/>
    </source>
</evidence>
<evidence type="ECO:0000259" key="2">
    <source>
        <dbReference type="Pfam" id="PF13372"/>
    </source>
</evidence>
<reference evidence="3 4" key="1">
    <citation type="submission" date="2017-09" db="EMBL/GenBank/DDBJ databases">
        <title>Complete genome sequence of Verrucomicrobial strain HZ-65, isolated from freshwater.</title>
        <authorList>
            <person name="Choi A."/>
        </authorList>
    </citation>
    <scope>NUCLEOTIDE SEQUENCE [LARGE SCALE GENOMIC DNA]</scope>
    <source>
        <strain evidence="3 4">HZ-65</strain>
    </source>
</reference>
<proteinExistence type="predicted"/>
<dbReference type="Proteomes" id="UP000217265">
    <property type="component" value="Chromosome"/>
</dbReference>
<keyword evidence="4" id="KW-1185">Reference proteome</keyword>
<dbReference type="EMBL" id="CP023344">
    <property type="protein sequence ID" value="ATC62558.1"/>
    <property type="molecule type" value="Genomic_DNA"/>
</dbReference>
<dbReference type="KEGG" id="vbh:CMV30_00395"/>
<evidence type="ECO:0000313" key="4">
    <source>
        <dbReference type="Proteomes" id="UP000217265"/>
    </source>
</evidence>
<dbReference type="OrthoDB" id="9764666at2"/>
<dbReference type="Gene3D" id="2.40.160.100">
    <property type="match status" value="1"/>
</dbReference>
<organism evidence="3 4">
    <name type="scientific">Nibricoccus aquaticus</name>
    <dbReference type="NCBI Taxonomy" id="2576891"/>
    <lineage>
        <taxon>Bacteria</taxon>
        <taxon>Pseudomonadati</taxon>
        <taxon>Verrucomicrobiota</taxon>
        <taxon>Opitutia</taxon>
        <taxon>Opitutales</taxon>
        <taxon>Opitutaceae</taxon>
        <taxon>Nibricoccus</taxon>
    </lineage>
</organism>
<gene>
    <name evidence="3" type="ORF">CMV30_00395</name>
</gene>
<dbReference type="InterPro" id="IPR025388">
    <property type="entry name" value="Alginate_export_dom"/>
</dbReference>
<accession>A0A290QB68</accession>
<sequence length="509" mass="56794">MNIARTCQQLALTALLGASAATGLHAQYAPPPPPRPFPGFINEKLRATDVYMSAWDIAVNLRGRYEYKNNAGFTDAGSNWDFSTRPQDDNDNAYYLLRAMPRVAYTGKWFAATVEGRSSYSIGDERYLATAPGKALAERDGPIDLHQAFVFIGNHKEFPVSLKLGRQELVYGDQRLVGHFRWNNNARTFDALKVRWQNAIFGVDVFTGGVVYNDHNNGNDFNSQDLFSGAYFNFPTVSTKDIVEAYVFARNTARGIVTDDWSGVPAPFRFPAPQDLYTWGLRLKSKPAAYDAWDYGIELMYQTGNKATVFPATAVAAARTAPRLDHSAYAGILQLGYTWTEHAWQPRLALIYSHGSGDDNAADAKSQTFQNLFPTNHLFYGYMDLSSLQNTQDLRLAYTFKPKPTLSVALEGHVQQLTETTDYWYNVAGVPRNFTTTAVGSGSGYRINPSYDAGLGYEADLVVGYSVTHYAQLELGLSHYFRGDYIKQSLRTVGSRDASYAYFQLTLNL</sequence>
<dbReference type="Pfam" id="PF13372">
    <property type="entry name" value="Alginate_exp"/>
    <property type="match status" value="1"/>
</dbReference>
<name>A0A290QB68_9BACT</name>
<dbReference type="InterPro" id="IPR053728">
    <property type="entry name" value="Alginate_Permeability_Chnl"/>
</dbReference>
<protein>
    <recommendedName>
        <fullName evidence="2">Alginate export domain-containing protein</fullName>
    </recommendedName>
</protein>
<dbReference type="AlphaFoldDB" id="A0A290QB68"/>